<feature type="transmembrane region" description="Helical" evidence="6">
    <location>
        <begin position="225"/>
        <end position="247"/>
    </location>
</feature>
<evidence type="ECO:0000256" key="1">
    <source>
        <dbReference type="ARBA" id="ARBA00004651"/>
    </source>
</evidence>
<feature type="domain" description="Major facilitator superfamily (MFS) profile" evidence="7">
    <location>
        <begin position="33"/>
        <end position="403"/>
    </location>
</feature>
<feature type="transmembrane region" description="Helical" evidence="6">
    <location>
        <begin position="182"/>
        <end position="204"/>
    </location>
</feature>
<dbReference type="PROSITE" id="PS50850">
    <property type="entry name" value="MFS"/>
    <property type="match status" value="1"/>
</dbReference>
<organism evidence="8 9">
    <name type="scientific">Brucella anthropi</name>
    <name type="common">Ochrobactrum anthropi</name>
    <dbReference type="NCBI Taxonomy" id="529"/>
    <lineage>
        <taxon>Bacteria</taxon>
        <taxon>Pseudomonadati</taxon>
        <taxon>Pseudomonadota</taxon>
        <taxon>Alphaproteobacteria</taxon>
        <taxon>Hyphomicrobiales</taxon>
        <taxon>Brucellaceae</taxon>
        <taxon>Brucella/Ochrobactrum group</taxon>
        <taxon>Brucella</taxon>
    </lineage>
</organism>
<dbReference type="InterPro" id="IPR036259">
    <property type="entry name" value="MFS_trans_sf"/>
</dbReference>
<sequence>MNRGMLRPSFAHNLYLTSGIKRNASMALRNYLLLGFLMLGGFTVVGQLYVTIPLVSDIASRFSVAPGSAALAGSAFGFAYAAGFLIFGPLSDRYGRKRVILAGLVVTALVTLLVATVQSFGLLLAARAVQGLAASTFPPAALSLVAEDLPPSHRPLGISLMSFAFLGAAPIAQFFAGEVGLLPSIMFIITPLYLIGAAGLAFVAKADQVKASTMGGSAAKAGFGSLLSHPAIPSGWLAAFTVLFGFVSFHGGAQALNAGLGLDLQTLRLVGLPPLLLTLAAAPITRRFGPSITARIGLIVMAVALIIATIGTANAVLTASVVLSSGVALAVPGLIATIAGQASNENRGLALAIYTFTLFLGASIAPPVAQVLASYGTGPIWLLPAILLAVAVIAITVSIRRKPLSTSATS</sequence>
<dbReference type="GO" id="GO:0022857">
    <property type="term" value="F:transmembrane transporter activity"/>
    <property type="evidence" value="ECO:0007669"/>
    <property type="project" value="InterPro"/>
</dbReference>
<keyword evidence="4 6" id="KW-1133">Transmembrane helix</keyword>
<evidence type="ECO:0000313" key="9">
    <source>
        <dbReference type="Proteomes" id="UP000481876"/>
    </source>
</evidence>
<feature type="transmembrane region" description="Helical" evidence="6">
    <location>
        <begin position="158"/>
        <end position="176"/>
    </location>
</feature>
<evidence type="ECO:0000256" key="2">
    <source>
        <dbReference type="ARBA" id="ARBA00022475"/>
    </source>
</evidence>
<dbReference type="InterPro" id="IPR020846">
    <property type="entry name" value="MFS_dom"/>
</dbReference>
<name>A0A6L3YYU5_BRUAN</name>
<feature type="transmembrane region" description="Helical" evidence="6">
    <location>
        <begin position="351"/>
        <end position="373"/>
    </location>
</feature>
<dbReference type="EMBL" id="WBWS01000044">
    <property type="protein sequence ID" value="KAB2758404.1"/>
    <property type="molecule type" value="Genomic_DNA"/>
</dbReference>
<evidence type="ECO:0000256" key="4">
    <source>
        <dbReference type="ARBA" id="ARBA00022989"/>
    </source>
</evidence>
<keyword evidence="2" id="KW-1003">Cell membrane</keyword>
<feature type="transmembrane region" description="Helical" evidence="6">
    <location>
        <begin position="128"/>
        <end position="146"/>
    </location>
</feature>
<dbReference type="PANTHER" id="PTHR43124">
    <property type="entry name" value="PURINE EFFLUX PUMP PBUE"/>
    <property type="match status" value="1"/>
</dbReference>
<protein>
    <submittedName>
        <fullName evidence="8">MFS transporter</fullName>
    </submittedName>
</protein>
<evidence type="ECO:0000256" key="6">
    <source>
        <dbReference type="SAM" id="Phobius"/>
    </source>
</evidence>
<dbReference type="Gene3D" id="1.20.1250.20">
    <property type="entry name" value="MFS general substrate transporter like domains"/>
    <property type="match status" value="1"/>
</dbReference>
<evidence type="ECO:0000313" key="8">
    <source>
        <dbReference type="EMBL" id="KAB2758404.1"/>
    </source>
</evidence>
<comment type="caution">
    <text evidence="8">The sequence shown here is derived from an EMBL/GenBank/DDBJ whole genome shotgun (WGS) entry which is preliminary data.</text>
</comment>
<dbReference type="SUPFAM" id="SSF103473">
    <property type="entry name" value="MFS general substrate transporter"/>
    <property type="match status" value="1"/>
</dbReference>
<gene>
    <name evidence="8" type="ORF">F9L04_24690</name>
</gene>
<evidence type="ECO:0000259" key="7">
    <source>
        <dbReference type="PROSITE" id="PS50850"/>
    </source>
</evidence>
<feature type="transmembrane region" description="Helical" evidence="6">
    <location>
        <begin position="316"/>
        <end position="339"/>
    </location>
</feature>
<evidence type="ECO:0000256" key="3">
    <source>
        <dbReference type="ARBA" id="ARBA00022692"/>
    </source>
</evidence>
<keyword evidence="3 6" id="KW-0812">Transmembrane</keyword>
<dbReference type="InterPro" id="IPR050189">
    <property type="entry name" value="MFS_Efflux_Transporters"/>
</dbReference>
<dbReference type="GO" id="GO:0005886">
    <property type="term" value="C:plasma membrane"/>
    <property type="evidence" value="ECO:0007669"/>
    <property type="project" value="UniProtKB-SubCell"/>
</dbReference>
<dbReference type="PANTHER" id="PTHR43124:SF3">
    <property type="entry name" value="CHLORAMPHENICOL EFFLUX PUMP RV0191"/>
    <property type="match status" value="1"/>
</dbReference>
<reference evidence="8 9" key="1">
    <citation type="submission" date="2019-09" db="EMBL/GenBank/DDBJ databases">
        <title>Taxonomic organization of the family Brucellaceae based on a phylogenomic approach.</title>
        <authorList>
            <person name="Leclercq S."/>
            <person name="Cloeckaert A."/>
            <person name="Zygmunt M.S."/>
        </authorList>
    </citation>
    <scope>NUCLEOTIDE SEQUENCE [LARGE SCALE GENOMIC DNA]</scope>
    <source>
        <strain evidence="8 9">LMG 3313</strain>
    </source>
</reference>
<evidence type="ECO:0000256" key="5">
    <source>
        <dbReference type="ARBA" id="ARBA00023136"/>
    </source>
</evidence>
<feature type="transmembrane region" description="Helical" evidence="6">
    <location>
        <begin position="292"/>
        <end position="310"/>
    </location>
</feature>
<comment type="subcellular location">
    <subcellularLocation>
        <location evidence="1">Cell membrane</location>
        <topology evidence="1">Multi-pass membrane protein</topology>
    </subcellularLocation>
</comment>
<dbReference type="InterPro" id="IPR011701">
    <property type="entry name" value="MFS"/>
</dbReference>
<dbReference type="AlphaFoldDB" id="A0A6L3YYU5"/>
<feature type="transmembrane region" description="Helical" evidence="6">
    <location>
        <begin position="64"/>
        <end position="87"/>
    </location>
</feature>
<feature type="transmembrane region" description="Helical" evidence="6">
    <location>
        <begin position="31"/>
        <end position="52"/>
    </location>
</feature>
<feature type="transmembrane region" description="Helical" evidence="6">
    <location>
        <begin position="99"/>
        <end position="122"/>
    </location>
</feature>
<keyword evidence="5 6" id="KW-0472">Membrane</keyword>
<dbReference type="Proteomes" id="UP000481876">
    <property type="component" value="Unassembled WGS sequence"/>
</dbReference>
<feature type="transmembrane region" description="Helical" evidence="6">
    <location>
        <begin position="379"/>
        <end position="399"/>
    </location>
</feature>
<dbReference type="Pfam" id="PF07690">
    <property type="entry name" value="MFS_1"/>
    <property type="match status" value="2"/>
</dbReference>
<feature type="transmembrane region" description="Helical" evidence="6">
    <location>
        <begin position="267"/>
        <end position="285"/>
    </location>
</feature>
<accession>A0A6L3YYU5</accession>
<proteinExistence type="predicted"/>